<dbReference type="Pfam" id="PF03302">
    <property type="entry name" value="VSP"/>
    <property type="match status" value="2"/>
</dbReference>
<dbReference type="VEuPathDB" id="GiardiaDB:QR46_2912"/>
<evidence type="ECO:0000313" key="2">
    <source>
        <dbReference type="EMBL" id="ESU40088.1"/>
    </source>
</evidence>
<accession>V6TM71</accession>
<dbReference type="VEuPathDB" id="GiardiaDB:GL50803_00d103992"/>
<dbReference type="InterPro" id="IPR006212">
    <property type="entry name" value="Furin_repeat"/>
</dbReference>
<dbReference type="InterPro" id="IPR005127">
    <property type="entry name" value="Giardia_VSP"/>
</dbReference>
<organism evidence="2 3">
    <name type="scientific">Giardia intestinalis</name>
    <name type="common">Giardia lamblia</name>
    <dbReference type="NCBI Taxonomy" id="5741"/>
    <lineage>
        <taxon>Eukaryota</taxon>
        <taxon>Metamonada</taxon>
        <taxon>Diplomonadida</taxon>
        <taxon>Hexamitidae</taxon>
        <taxon>Giardiinae</taxon>
        <taxon>Giardia</taxon>
    </lineage>
</organism>
<dbReference type="VEuPathDB" id="GiardiaDB:DHA2_154490"/>
<dbReference type="Proteomes" id="UP000018040">
    <property type="component" value="Unassembled WGS sequence"/>
</dbReference>
<name>V6TM71_GIAIN</name>
<dbReference type="PANTHER" id="PTHR23275:SF100">
    <property type="entry name" value="EGF-LIKE DOMAIN-CONTAINING PROTEIN"/>
    <property type="match status" value="1"/>
</dbReference>
<reference evidence="2 3" key="2">
    <citation type="journal article" date="2013" name="Genome Biol. Evol.">
        <title>Genome sequencing of Giardia lamblia genotypes A2 and B isolates (DH and GS) and comparative analysis with the genomes of genotypes A1 and E (WB and Pig).</title>
        <authorList>
            <person name="Adam R.D."/>
            <person name="Dahlstrom E.W."/>
            <person name="Martens C.A."/>
            <person name="Bruno D.P."/>
            <person name="Barbian K.D."/>
            <person name="Ricklefs S.M."/>
            <person name="Hernandez M.M."/>
            <person name="Narla N.P."/>
            <person name="Patel R.B."/>
            <person name="Porcella S.F."/>
            <person name="Nash T.E."/>
        </authorList>
    </citation>
    <scope>NUCLEOTIDE SEQUENCE [LARGE SCALE GENOMIC DNA]</scope>
    <source>
        <strain evidence="2 3">GS</strain>
    </source>
</reference>
<keyword evidence="1" id="KW-0812">Transmembrane</keyword>
<dbReference type="PANTHER" id="PTHR23275">
    <property type="entry name" value="CABRIOLET.-RELATED"/>
    <property type="match status" value="1"/>
</dbReference>
<dbReference type="Gene3D" id="2.10.220.10">
    <property type="entry name" value="Hormone Receptor, Insulin-like Growth Factor Receptor 1, Chain A, domain 2"/>
    <property type="match status" value="1"/>
</dbReference>
<feature type="transmembrane region" description="Helical" evidence="1">
    <location>
        <begin position="405"/>
        <end position="429"/>
    </location>
</feature>
<dbReference type="VEuPathDB" id="GiardiaDB:GL50581_3401"/>
<dbReference type="SMART" id="SM00261">
    <property type="entry name" value="FU"/>
    <property type="match status" value="2"/>
</dbReference>
<proteinExistence type="predicted"/>
<dbReference type="InterPro" id="IPR052798">
    <property type="entry name" value="Giardia_VSA"/>
</dbReference>
<protein>
    <submittedName>
        <fullName evidence="2">Variant-specific surface protein</fullName>
    </submittedName>
</protein>
<dbReference type="AlphaFoldDB" id="V6TM71"/>
<evidence type="ECO:0000256" key="1">
    <source>
        <dbReference type="SAM" id="Phobius"/>
    </source>
</evidence>
<sequence>MLMQSKHRRLPLEIRFYRTTNLDRIFLLLAIYFAVGALAAEACTAPQSNTCDAQQCETLSTTQICMQCKTDGNVPINGTCTAKATNPNDITAAGCKKNNGNAIDTDKACGQCDGAYFLYKGGCYSKDAAPGSTVCTAASAGVCSAAATGYFVPPGATKTDQSVWACGETTEVTLTSNSKKYKGVAHCTQCNTPTAATDTNTAVAATCTTCADGYFVASSKTECAACTDTNCATCDGGADKCTQCKAAGGMYLKLADVSAGTGQCVAQSTCTGTHFPVMAEKKCYPCGTTDKGGVADCTTCALRDSPEGTTLVTCSVCTQNKKPNKAGTKCFNCQVAHCSHCSADGVCEACDNTNKVSPGGSSCMTACPENSSDQSGACVCSSGFVPSGDKCTSSSANRSVLSTGAIAGISVAVIVVAGGLVGFLCWWFVCRGKA</sequence>
<dbReference type="EMBL" id="AHHH01000331">
    <property type="protein sequence ID" value="ESU40088.1"/>
    <property type="molecule type" value="Genomic_DNA"/>
</dbReference>
<reference evidence="3" key="1">
    <citation type="submission" date="2012-02" db="EMBL/GenBank/DDBJ databases">
        <title>Genome sequencing of Giardia lamblia Genotypes A2 and B isolates (DH and GS) and comparative analysis with the genomes of Genotypes A1 and E (WB and Pig).</title>
        <authorList>
            <person name="Adam R."/>
            <person name="Dahlstrom E."/>
            <person name="Martens C."/>
            <person name="Bruno D."/>
            <person name="Barbian K."/>
            <person name="Porcella S.F."/>
            <person name="Nash T."/>
        </authorList>
    </citation>
    <scope>NUCLEOTIDE SEQUENCE</scope>
    <source>
        <strain evidence="3">GS</strain>
    </source>
</reference>
<keyword evidence="1" id="KW-0472">Membrane</keyword>
<evidence type="ECO:0000313" key="3">
    <source>
        <dbReference type="Proteomes" id="UP000018040"/>
    </source>
</evidence>
<dbReference type="SUPFAM" id="SSF57184">
    <property type="entry name" value="Growth factor receptor domain"/>
    <property type="match status" value="1"/>
</dbReference>
<comment type="caution">
    <text evidence="2">The sequence shown here is derived from an EMBL/GenBank/DDBJ whole genome shotgun (WGS) entry which is preliminary data.</text>
</comment>
<dbReference type="InterPro" id="IPR009030">
    <property type="entry name" value="Growth_fac_rcpt_cys_sf"/>
</dbReference>
<keyword evidence="1" id="KW-1133">Transmembrane helix</keyword>
<gene>
    <name evidence="2" type="ORF">GSB_153988</name>
</gene>